<feature type="compositionally biased region" description="Polar residues" evidence="1">
    <location>
        <begin position="192"/>
        <end position="204"/>
    </location>
</feature>
<sequence length="204" mass="22668">METQTPYLTPSLSDSHQQPPLVWELIRWLQAVAHQWQTITRAPTEWVIPREIGIAIPHGWATESSPPAPAPGLCPPTTTICTSRFPANQEHRTTTTTLATAPLGGILTSTDSTATFHHVTGKDSSTTTGDSDPKDSTSSCLTFKSRRSRRMTVRRRLPITLPARFRCLLTRSTSSRTSSARRIKDASRRFQRTSSWSHSMDTSP</sequence>
<evidence type="ECO:0000313" key="2">
    <source>
        <dbReference type="EMBL" id="ASW20948.1"/>
    </source>
</evidence>
<dbReference type="EMBL" id="KY271943">
    <property type="protein sequence ID" value="ASW20948.1"/>
    <property type="molecule type" value="Genomic_DNA"/>
</dbReference>
<evidence type="ECO:0000256" key="1">
    <source>
        <dbReference type="SAM" id="MobiDB-lite"/>
    </source>
</evidence>
<name>A0A286MGT7_9VIRU</name>
<feature type="region of interest" description="Disordered" evidence="1">
    <location>
        <begin position="176"/>
        <end position="204"/>
    </location>
</feature>
<organism evidence="2">
    <name type="scientific">Adeno-associated virus</name>
    <dbReference type="NCBI Taxonomy" id="272636"/>
    <lineage>
        <taxon>Viruses</taxon>
        <taxon>Monodnaviria</taxon>
        <taxon>Shotokuvirae</taxon>
        <taxon>Cossaviricota</taxon>
        <taxon>Quintoviricetes</taxon>
        <taxon>Piccovirales</taxon>
        <taxon>Parvoviridae</taxon>
        <taxon>Parvovirinae</taxon>
        <taxon>Dependoparvovirus</taxon>
    </lineage>
</organism>
<feature type="region of interest" description="Disordered" evidence="1">
    <location>
        <begin position="120"/>
        <end position="140"/>
    </location>
</feature>
<accession>A0A286MGT7</accession>
<reference evidence="2" key="1">
    <citation type="submission" date="2016-11" db="EMBL/GenBank/DDBJ databases">
        <title>Advanced molecular detection of viral diseases.</title>
        <authorList>
            <person name="Marine R."/>
            <person name="Castro C.J."/>
            <person name="Diez-Valcarce M."/>
            <person name="Collins N."/>
            <person name="Vinje J."/>
            <person name="Ng T.F.F."/>
        </authorList>
    </citation>
    <scope>NUCLEOTIDE SEQUENCE</scope>
    <source>
        <strain evidence="2">USA/TN/2016-OB2038</strain>
    </source>
</reference>
<protein>
    <submittedName>
        <fullName evidence="2">Assembly activating protein AAP</fullName>
    </submittedName>
</protein>
<proteinExistence type="predicted"/>